<comment type="caution">
    <text evidence="3">The sequence shown here is derived from an EMBL/GenBank/DDBJ whole genome shotgun (WGS) entry which is preliminary data.</text>
</comment>
<feature type="non-terminal residue" evidence="3">
    <location>
        <position position="1"/>
    </location>
</feature>
<dbReference type="InterPro" id="IPR002123">
    <property type="entry name" value="Plipid/glycerol_acylTrfase"/>
</dbReference>
<feature type="domain" description="Phospholipid/glycerol acyltransferase" evidence="2">
    <location>
        <begin position="82"/>
        <end position="224"/>
    </location>
</feature>
<sequence length="291" mass="34061">ARGSIAFLLIVVNTLFWVVFFLYPLALLKFAVPVEGWRKLCNRGLDGIATSWISVNSWNLAITNRIKWTVSGLENLKKRDWYLVLANHQSWSDILVLQKVFNRKIPFLKFFIKQELIWVPALGLAWWALDYPFMKRYSREFLEKHPELKGKDIEATRKACEKFKTLPVSVMNFVEGTRFTEDKRDRQKSSYRHLLKPRAAGTAFVLSTMGDYLRHILNVTIVYPGGARGLWEFLSGRVSEVRVRIESLPIPQKIKGDYFNDQDFQKQFHEWINNLWADKDRVIEEMQSGGE</sequence>
<dbReference type="CDD" id="cd07990">
    <property type="entry name" value="LPLAT_LCLAT1-like"/>
    <property type="match status" value="1"/>
</dbReference>
<dbReference type="SMART" id="SM00563">
    <property type="entry name" value="PlsC"/>
    <property type="match status" value="1"/>
</dbReference>
<dbReference type="NCBIfam" id="NF010621">
    <property type="entry name" value="PRK14014.1"/>
    <property type="match status" value="1"/>
</dbReference>
<evidence type="ECO:0000313" key="4">
    <source>
        <dbReference type="Proteomes" id="UP000316360"/>
    </source>
</evidence>
<dbReference type="AlphaFoldDB" id="A0A523RSK0"/>
<keyword evidence="3" id="KW-0808">Transferase</keyword>
<keyword evidence="3" id="KW-0012">Acyltransferase</keyword>
<protein>
    <submittedName>
        <fullName evidence="3">Acyltransferase</fullName>
    </submittedName>
</protein>
<feature type="transmembrane region" description="Helical" evidence="1">
    <location>
        <begin position="7"/>
        <end position="26"/>
    </location>
</feature>
<gene>
    <name evidence="3" type="ORF">E3J84_06040</name>
</gene>
<dbReference type="PANTHER" id="PTHR10983:SF16">
    <property type="entry name" value="LYSOCARDIOLIPIN ACYLTRANSFERASE 1"/>
    <property type="match status" value="1"/>
</dbReference>
<proteinExistence type="predicted"/>
<reference evidence="3 4" key="1">
    <citation type="submission" date="2019-03" db="EMBL/GenBank/DDBJ databases">
        <title>Metabolic potential of uncultured bacteria and archaea associated with petroleum seepage in deep-sea sediments.</title>
        <authorList>
            <person name="Dong X."/>
            <person name="Hubert C."/>
        </authorList>
    </citation>
    <scope>NUCLEOTIDE SEQUENCE [LARGE SCALE GENOMIC DNA]</scope>
    <source>
        <strain evidence="3">E44_bin7</strain>
    </source>
</reference>
<evidence type="ECO:0000259" key="2">
    <source>
        <dbReference type="SMART" id="SM00563"/>
    </source>
</evidence>
<keyword evidence="1" id="KW-0472">Membrane</keyword>
<dbReference type="GO" id="GO:0016746">
    <property type="term" value="F:acyltransferase activity"/>
    <property type="evidence" value="ECO:0007669"/>
    <property type="project" value="UniProtKB-KW"/>
</dbReference>
<organism evidence="3 4">
    <name type="scientific">Aerophobetes bacterium</name>
    <dbReference type="NCBI Taxonomy" id="2030807"/>
    <lineage>
        <taxon>Bacteria</taxon>
        <taxon>Candidatus Aerophobota</taxon>
    </lineage>
</organism>
<dbReference type="SUPFAM" id="SSF69593">
    <property type="entry name" value="Glycerol-3-phosphate (1)-acyltransferase"/>
    <property type="match status" value="1"/>
</dbReference>
<evidence type="ECO:0000256" key="1">
    <source>
        <dbReference type="SAM" id="Phobius"/>
    </source>
</evidence>
<dbReference type="EMBL" id="SOKJ01000346">
    <property type="protein sequence ID" value="TET08611.1"/>
    <property type="molecule type" value="Genomic_DNA"/>
</dbReference>
<keyword evidence="1" id="KW-0812">Transmembrane</keyword>
<dbReference type="Proteomes" id="UP000316360">
    <property type="component" value="Unassembled WGS sequence"/>
</dbReference>
<keyword evidence="1" id="KW-1133">Transmembrane helix</keyword>
<accession>A0A523RSK0</accession>
<name>A0A523RSK0_UNCAE</name>
<dbReference type="PANTHER" id="PTHR10983">
    <property type="entry name" value="1-ACYLGLYCEROL-3-PHOSPHATE ACYLTRANSFERASE-RELATED"/>
    <property type="match status" value="1"/>
</dbReference>
<dbReference type="Pfam" id="PF01553">
    <property type="entry name" value="Acyltransferase"/>
    <property type="match status" value="1"/>
</dbReference>
<evidence type="ECO:0000313" key="3">
    <source>
        <dbReference type="EMBL" id="TET08611.1"/>
    </source>
</evidence>